<evidence type="ECO:0000313" key="10">
    <source>
        <dbReference type="WBParaSite" id="MCU_003393-RA"/>
    </source>
</evidence>
<sequence length="83" mass="9637">MQIGLYLPVVVLSGFWALVLILGPLFVPKSPNRGLWIVSLVLTSVCCYLFWLIFYIAQWHPFYGPILSAETVRILKNKWDPKW</sequence>
<comment type="subcellular location">
    <subcellularLocation>
        <location evidence="1">Membrane</location>
        <topology evidence="1">Multi-pass membrane protein</topology>
    </subcellularLocation>
</comment>
<evidence type="ECO:0000256" key="5">
    <source>
        <dbReference type="ARBA" id="ARBA00022781"/>
    </source>
</evidence>
<keyword evidence="7" id="KW-0406">Ion transport</keyword>
<accession>A0A5K3EXW9</accession>
<dbReference type="Pfam" id="PF05493">
    <property type="entry name" value="ATP_synt_H"/>
    <property type="match status" value="1"/>
</dbReference>
<evidence type="ECO:0000256" key="7">
    <source>
        <dbReference type="ARBA" id="ARBA00023065"/>
    </source>
</evidence>
<dbReference type="GO" id="GO:0033179">
    <property type="term" value="C:proton-transporting V-type ATPase, V0 domain"/>
    <property type="evidence" value="ECO:0007669"/>
    <property type="project" value="InterPro"/>
</dbReference>
<evidence type="ECO:0000256" key="1">
    <source>
        <dbReference type="ARBA" id="ARBA00004141"/>
    </source>
</evidence>
<keyword evidence="8 9" id="KW-0472">Membrane</keyword>
<evidence type="ECO:0000256" key="4">
    <source>
        <dbReference type="ARBA" id="ARBA00022692"/>
    </source>
</evidence>
<dbReference type="InterPro" id="IPR008389">
    <property type="entry name" value="ATPase_V0-cplx_e1/e2_su"/>
</dbReference>
<evidence type="ECO:0000256" key="9">
    <source>
        <dbReference type="SAM" id="Phobius"/>
    </source>
</evidence>
<evidence type="ECO:0000256" key="3">
    <source>
        <dbReference type="ARBA" id="ARBA00022448"/>
    </source>
</evidence>
<dbReference type="GO" id="GO:0046961">
    <property type="term" value="F:proton-transporting ATPase activity, rotational mechanism"/>
    <property type="evidence" value="ECO:0007669"/>
    <property type="project" value="InterPro"/>
</dbReference>
<dbReference type="WBParaSite" id="MCU_003393-RA">
    <property type="protein sequence ID" value="MCU_003393-RA"/>
    <property type="gene ID" value="MCU_003393"/>
</dbReference>
<keyword evidence="4 9" id="KW-0812">Transmembrane</keyword>
<comment type="similarity">
    <text evidence="2">Belongs to the V-ATPase e1/e2 subunit family.</text>
</comment>
<keyword evidence="3" id="KW-0813">Transport</keyword>
<dbReference type="AlphaFoldDB" id="A0A5K3EXW9"/>
<keyword evidence="6 9" id="KW-1133">Transmembrane helix</keyword>
<reference evidence="10" key="1">
    <citation type="submission" date="2019-11" db="UniProtKB">
        <authorList>
            <consortium name="WormBaseParasite"/>
        </authorList>
    </citation>
    <scope>IDENTIFICATION</scope>
</reference>
<evidence type="ECO:0000256" key="2">
    <source>
        <dbReference type="ARBA" id="ARBA00008328"/>
    </source>
</evidence>
<proteinExistence type="inferred from homology"/>
<dbReference type="PANTHER" id="PTHR12263">
    <property type="entry name" value="VACUOLAR ATP SYNTHASE SUBUNIT H"/>
    <property type="match status" value="1"/>
</dbReference>
<organism evidence="10">
    <name type="scientific">Mesocestoides corti</name>
    <name type="common">Flatworm</name>
    <dbReference type="NCBI Taxonomy" id="53468"/>
    <lineage>
        <taxon>Eukaryota</taxon>
        <taxon>Metazoa</taxon>
        <taxon>Spiralia</taxon>
        <taxon>Lophotrochozoa</taxon>
        <taxon>Platyhelminthes</taxon>
        <taxon>Cestoda</taxon>
        <taxon>Eucestoda</taxon>
        <taxon>Cyclophyllidea</taxon>
        <taxon>Mesocestoididae</taxon>
        <taxon>Mesocestoides</taxon>
    </lineage>
</organism>
<keyword evidence="5" id="KW-0375">Hydrogen ion transport</keyword>
<name>A0A5K3EXW9_MESCO</name>
<protein>
    <submittedName>
        <fullName evidence="10">V-type proton ATPase subunit</fullName>
    </submittedName>
</protein>
<dbReference type="PANTHER" id="PTHR12263:SF5">
    <property type="entry name" value="V-TYPE PROTON ATPASE SUBUNIT E 1"/>
    <property type="match status" value="1"/>
</dbReference>
<feature type="transmembrane region" description="Helical" evidence="9">
    <location>
        <begin position="34"/>
        <end position="57"/>
    </location>
</feature>
<feature type="transmembrane region" description="Helical" evidence="9">
    <location>
        <begin position="6"/>
        <end position="27"/>
    </location>
</feature>
<evidence type="ECO:0000256" key="8">
    <source>
        <dbReference type="ARBA" id="ARBA00023136"/>
    </source>
</evidence>
<evidence type="ECO:0000256" key="6">
    <source>
        <dbReference type="ARBA" id="ARBA00022989"/>
    </source>
</evidence>